<keyword evidence="7 9" id="KW-0443">Lipid metabolism</keyword>
<dbReference type="WBParaSite" id="ASIM_0001367201-mRNA-1">
    <property type="protein sequence ID" value="ASIM_0001367201-mRNA-1"/>
    <property type="gene ID" value="ASIM_0001367201"/>
</dbReference>
<feature type="short sequence motif" description="GXGXXG" evidence="9">
    <location>
        <begin position="848"/>
        <end position="853"/>
    </location>
</feature>
<dbReference type="PROSITE" id="PS51635">
    <property type="entry name" value="PNPLA"/>
    <property type="match status" value="1"/>
</dbReference>
<dbReference type="CDD" id="cd00038">
    <property type="entry name" value="CAP_ED"/>
    <property type="match status" value="3"/>
</dbReference>
<dbReference type="Gene3D" id="3.40.1090.10">
    <property type="entry name" value="Cytosolic phospholipase A2 catalytic domain"/>
    <property type="match status" value="2"/>
</dbReference>
<dbReference type="Pfam" id="PF01734">
    <property type="entry name" value="Patatin"/>
    <property type="match status" value="1"/>
</dbReference>
<keyword evidence="5 9" id="KW-0442">Lipid degradation</keyword>
<dbReference type="InterPro" id="IPR000595">
    <property type="entry name" value="cNMP-bd_dom"/>
</dbReference>
<dbReference type="GO" id="GO:0046470">
    <property type="term" value="P:phosphatidylcholine metabolic process"/>
    <property type="evidence" value="ECO:0007669"/>
    <property type="project" value="InterPro"/>
</dbReference>
<dbReference type="PROSITE" id="PS01237">
    <property type="entry name" value="UPF0028"/>
    <property type="match status" value="1"/>
</dbReference>
<keyword evidence="14" id="KW-1185">Reference proteome</keyword>
<feature type="domain" description="Cyclic nucleotide-binding" evidence="11">
    <location>
        <begin position="180"/>
        <end position="274"/>
    </location>
</feature>
<evidence type="ECO:0000256" key="10">
    <source>
        <dbReference type="SAM" id="MobiDB-lite"/>
    </source>
</evidence>
<dbReference type="Pfam" id="PF24179">
    <property type="entry name" value="NTE_Ploop"/>
    <property type="match status" value="1"/>
</dbReference>
<evidence type="ECO:0000259" key="11">
    <source>
        <dbReference type="PROSITE" id="PS50042"/>
    </source>
</evidence>
<feature type="short sequence motif" description="DGA/G" evidence="9">
    <location>
        <begin position="1030"/>
        <end position="1032"/>
    </location>
</feature>
<dbReference type="GO" id="GO:0016042">
    <property type="term" value="P:lipid catabolic process"/>
    <property type="evidence" value="ECO:0007669"/>
    <property type="project" value="UniProtKB-UniRule"/>
</dbReference>
<reference evidence="13 14" key="2">
    <citation type="submission" date="2018-11" db="EMBL/GenBank/DDBJ databases">
        <authorList>
            <consortium name="Pathogen Informatics"/>
        </authorList>
    </citation>
    <scope>NUCLEOTIDE SEQUENCE [LARGE SCALE GENOMIC DNA]</scope>
</reference>
<proteinExistence type="inferred from homology"/>
<dbReference type="InterPro" id="IPR016035">
    <property type="entry name" value="Acyl_Trfase/lysoPLipase"/>
</dbReference>
<feature type="short sequence motif" description="GXSXG" evidence="9">
    <location>
        <begin position="875"/>
        <end position="879"/>
    </location>
</feature>
<evidence type="ECO:0000256" key="8">
    <source>
        <dbReference type="ARBA" id="ARBA00023136"/>
    </source>
</evidence>
<comment type="similarity">
    <text evidence="2">Belongs to the NTE family.</text>
</comment>
<accession>A0A0M3JYX7</accession>
<dbReference type="InterPro" id="IPR002641">
    <property type="entry name" value="PNPLA_dom"/>
</dbReference>
<evidence type="ECO:0000256" key="9">
    <source>
        <dbReference type="PROSITE-ProRule" id="PRU01161"/>
    </source>
</evidence>
<feature type="domain" description="PNPLA" evidence="12">
    <location>
        <begin position="844"/>
        <end position="1043"/>
    </location>
</feature>
<feature type="domain" description="Cyclic nucleotide-binding" evidence="11">
    <location>
        <begin position="368"/>
        <end position="477"/>
    </location>
</feature>
<evidence type="ECO:0000313" key="14">
    <source>
        <dbReference type="Proteomes" id="UP000267096"/>
    </source>
</evidence>
<evidence type="ECO:0000256" key="3">
    <source>
        <dbReference type="ARBA" id="ARBA00022692"/>
    </source>
</evidence>
<protein>
    <submittedName>
        <fullName evidence="15">Cyclic nucleotide-binding domain-containing protein</fullName>
    </submittedName>
</protein>
<keyword evidence="8" id="KW-0472">Membrane</keyword>
<dbReference type="PROSITE" id="PS50042">
    <property type="entry name" value="CNMP_BINDING_3"/>
    <property type="match status" value="3"/>
</dbReference>
<dbReference type="EMBL" id="UYRR01031313">
    <property type="protein sequence ID" value="VDK48930.1"/>
    <property type="molecule type" value="Genomic_DNA"/>
</dbReference>
<dbReference type="InterPro" id="IPR018490">
    <property type="entry name" value="cNMP-bd_dom_sf"/>
</dbReference>
<keyword evidence="4 9" id="KW-0378">Hydrolase</keyword>
<dbReference type="OrthoDB" id="421051at2759"/>
<dbReference type="InterPro" id="IPR014710">
    <property type="entry name" value="RmlC-like_jellyroll"/>
</dbReference>
<evidence type="ECO:0000259" key="12">
    <source>
        <dbReference type="PROSITE" id="PS51635"/>
    </source>
</evidence>
<dbReference type="SMART" id="SM00100">
    <property type="entry name" value="cNMP"/>
    <property type="match status" value="2"/>
</dbReference>
<dbReference type="SUPFAM" id="SSF51206">
    <property type="entry name" value="cAMP-binding domain-like"/>
    <property type="match status" value="3"/>
</dbReference>
<dbReference type="GO" id="GO:0005783">
    <property type="term" value="C:endoplasmic reticulum"/>
    <property type="evidence" value="ECO:0007669"/>
    <property type="project" value="TreeGrafter"/>
</dbReference>
<gene>
    <name evidence="13" type="ORF">ASIM_LOCUS13100</name>
</gene>
<evidence type="ECO:0000256" key="6">
    <source>
        <dbReference type="ARBA" id="ARBA00022989"/>
    </source>
</evidence>
<feature type="active site" description="Nucleophile" evidence="9">
    <location>
        <position position="877"/>
    </location>
</feature>
<comment type="subcellular location">
    <subcellularLocation>
        <location evidence="1">Membrane</location>
    </subcellularLocation>
</comment>
<dbReference type="PANTHER" id="PTHR14226">
    <property type="entry name" value="NEUROPATHY TARGET ESTERASE/SWISS CHEESE D.MELANOGASTER"/>
    <property type="match status" value="1"/>
</dbReference>
<evidence type="ECO:0000256" key="7">
    <source>
        <dbReference type="ARBA" id="ARBA00023098"/>
    </source>
</evidence>
<dbReference type="GO" id="GO:0004622">
    <property type="term" value="F:phosphatidylcholine lysophospholipase activity"/>
    <property type="evidence" value="ECO:0007669"/>
    <property type="project" value="InterPro"/>
</dbReference>
<feature type="active site" description="Proton acceptor" evidence="9">
    <location>
        <position position="1030"/>
    </location>
</feature>
<sequence>GRPYLCLDFYITFGFAERRVSVIREVAEDATDADHPSSRVSVGVCHVKRAEKKSNGEWTLDPTRIYRKFLKPGRHSPPNESSSELYPGQRPPLRRRHSATGPLQFARAAKDFIVRGRNARFKRQFSDISRSSLPRPPTEFFEPSDTPEVPDHLKPEIFYILQCLKMLELPTDWTLDPRDINAEKYLAGDYIIRPGDVDDSIVAVLDGSVVVYINHGDGKDLKEYKVRLIEKGDCFFSLLSMLEILLDHENKFRNVCVRAGTDCRLARYKIRNFRDSYKKNAKIWTRPIQIAITRLLHVTLTTLHQYFGLSDELFKKRVDDKRSGEERARQPSGNIGSIRRKQRPRQRQSSCEEWNDQHQIARKWMTEVLKVEGDKEAIKIINERTTIMSIPENHIVSEQNTDEERLILVISGTLVLSQETVFEDEEASDDEWHSMIYPRELVGGLQLLTSEPSFHTIRSHTPATIAVLTKDDFAELLEVHPEVILPVAESVVRRLSPFLRSVDFAIDWVLLDSGQAVYRSGDASDSLFVVLSGRLRSVEKKMVVEEFGRGDMIGMVEVLQRVPRATTVLAIRFSQLARIPEGLLNYIKMKFPQVGFRLVHLLGHYYSSTHRRSLAVNNAFTDHLSGPIGDPRSHIKNLHTVAVIAASVDVPVVPFTCELYNALNVNIRVLRLSSKKVAEHLDPSVLEKQADFRLMHWLNVQEDTFPLVIYECDSMATNWTRRCLRQADAILLVANGHQKPIKQSFMEEFLSINPDWVRTNKELILLWDEETIAPQGTIEWLKGSWFSGHHHIRCPKRMKQWNPSTVTESEVISYYEENVFWDKVDNNSDFARLARILTGNAVGVVLGGGGARGASHVGVLRAIREHGIPIDFIGGTSMGALIGGLYAESDVDVEQRAKEWFMLMTSLWPKIWDLTYAYSAMFTGAGFNKTIQAAFSDITIEDLWLSYFCVTTDISWKARVEAIVIRTEELRSWQFGVKLKVFKVDSSTFSDSEMRVHRNGPLWAYCRASMSLAGYLPPLCDPVDGHLLLDGGYVNNLPADVMRSMGAKVVIAVDVGARSEDNLTNYGDSLNGFWVLFNKLNPFSKPVKVLNMEEIQGRLAYVSCVRQLEQVKKAPYCHYLRPPIAQYETLDFAKFDAIEEVGYNYGMETISDLVKGSGLLKNIIGPEVLRSLRLRQGRHELAKRSVYDRSLASSFTNLAARVSKIPKAVPSKESSSISGHSSEDELSEDDLDGYVSEPCSNSYQLRRSSRLMYIGDDDLEQTSEEEHSGGAITPQRSYSLSKSEQCEQFIECKQSKIRIRSAMSIPASVKMTASLTRRQTCVAEMLITKGAASVEQSSAKRKLAAAMSHARKRHRTMTDVTDELFRFNDILRELGASTHADDKLYVERPEKNALVTKSSDAVVCDRGE</sequence>
<dbReference type="Gene3D" id="2.60.120.10">
    <property type="entry name" value="Jelly Rolls"/>
    <property type="match status" value="3"/>
</dbReference>
<dbReference type="PANTHER" id="PTHR14226:SF29">
    <property type="entry name" value="NEUROPATHY TARGET ESTERASE SWS"/>
    <property type="match status" value="1"/>
</dbReference>
<keyword evidence="6" id="KW-1133">Transmembrane helix</keyword>
<dbReference type="GO" id="GO:0016020">
    <property type="term" value="C:membrane"/>
    <property type="evidence" value="ECO:0007669"/>
    <property type="project" value="UniProtKB-SubCell"/>
</dbReference>
<feature type="region of interest" description="Disordered" evidence="10">
    <location>
        <begin position="70"/>
        <end position="97"/>
    </location>
</feature>
<feature type="region of interest" description="Disordered" evidence="10">
    <location>
        <begin position="1210"/>
        <end position="1239"/>
    </location>
</feature>
<dbReference type="InterPro" id="IPR001423">
    <property type="entry name" value="LysoPLipase_patatin_CS"/>
</dbReference>
<evidence type="ECO:0000256" key="2">
    <source>
        <dbReference type="ARBA" id="ARBA00006636"/>
    </source>
</evidence>
<name>A0A0M3JYX7_ANISI</name>
<keyword evidence="3" id="KW-0812">Transmembrane</keyword>
<evidence type="ECO:0000256" key="4">
    <source>
        <dbReference type="ARBA" id="ARBA00022801"/>
    </source>
</evidence>
<organism evidence="15">
    <name type="scientific">Anisakis simplex</name>
    <name type="common">Herring worm</name>
    <dbReference type="NCBI Taxonomy" id="6269"/>
    <lineage>
        <taxon>Eukaryota</taxon>
        <taxon>Metazoa</taxon>
        <taxon>Ecdysozoa</taxon>
        <taxon>Nematoda</taxon>
        <taxon>Chromadorea</taxon>
        <taxon>Rhabditida</taxon>
        <taxon>Spirurina</taxon>
        <taxon>Ascaridomorpha</taxon>
        <taxon>Ascaridoidea</taxon>
        <taxon>Anisakidae</taxon>
        <taxon>Anisakis</taxon>
        <taxon>Anisakis simplex complex</taxon>
    </lineage>
</organism>
<evidence type="ECO:0000313" key="15">
    <source>
        <dbReference type="WBParaSite" id="ASIM_0001367201-mRNA-1"/>
    </source>
</evidence>
<dbReference type="Pfam" id="PF00027">
    <property type="entry name" value="cNMP_binding"/>
    <property type="match status" value="2"/>
</dbReference>
<evidence type="ECO:0000313" key="13">
    <source>
        <dbReference type="EMBL" id="VDK48930.1"/>
    </source>
</evidence>
<feature type="domain" description="Cyclic nucleotide-binding" evidence="11">
    <location>
        <begin position="483"/>
        <end position="579"/>
    </location>
</feature>
<feature type="compositionally biased region" description="Low complexity" evidence="10">
    <location>
        <begin position="1211"/>
        <end position="1220"/>
    </location>
</feature>
<dbReference type="InterPro" id="IPR056556">
    <property type="entry name" value="NTE1_P-loop_dom"/>
</dbReference>
<evidence type="ECO:0000256" key="5">
    <source>
        <dbReference type="ARBA" id="ARBA00022963"/>
    </source>
</evidence>
<reference evidence="15" key="1">
    <citation type="submission" date="2017-02" db="UniProtKB">
        <authorList>
            <consortium name="WormBaseParasite"/>
        </authorList>
    </citation>
    <scope>IDENTIFICATION</scope>
</reference>
<dbReference type="SUPFAM" id="SSF52151">
    <property type="entry name" value="FabD/lysophospholipase-like"/>
    <property type="match status" value="1"/>
</dbReference>
<feature type="region of interest" description="Disordered" evidence="10">
    <location>
        <begin position="320"/>
        <end position="352"/>
    </location>
</feature>
<dbReference type="Proteomes" id="UP000267096">
    <property type="component" value="Unassembled WGS sequence"/>
</dbReference>
<dbReference type="InterPro" id="IPR050301">
    <property type="entry name" value="NTE"/>
</dbReference>
<evidence type="ECO:0000256" key="1">
    <source>
        <dbReference type="ARBA" id="ARBA00004370"/>
    </source>
</evidence>
<feature type="compositionally biased region" description="Basic and acidic residues" evidence="10">
    <location>
        <begin position="320"/>
        <end position="329"/>
    </location>
</feature>